<dbReference type="AlphaFoldDB" id="A0A0R3QLF4"/>
<sequence length="72" mass="8516">MNLMQPRPGLKGNKVFSIIKVKFLIRWAVIASQNLSFDAELKKYRFANKFKQFSTCVNKSHFSQWLIEFTNM</sequence>
<organism evidence="3">
    <name type="scientific">Brugia timori</name>
    <dbReference type="NCBI Taxonomy" id="42155"/>
    <lineage>
        <taxon>Eukaryota</taxon>
        <taxon>Metazoa</taxon>
        <taxon>Ecdysozoa</taxon>
        <taxon>Nematoda</taxon>
        <taxon>Chromadorea</taxon>
        <taxon>Rhabditida</taxon>
        <taxon>Spirurina</taxon>
        <taxon>Spiruromorpha</taxon>
        <taxon>Filarioidea</taxon>
        <taxon>Onchocercidae</taxon>
        <taxon>Brugia</taxon>
    </lineage>
</organism>
<accession>A0A0R3QLF4</accession>
<proteinExistence type="predicted"/>
<dbReference type="EMBL" id="UZAG01015639">
    <property type="protein sequence ID" value="VDO22136.1"/>
    <property type="molecule type" value="Genomic_DNA"/>
</dbReference>
<gene>
    <name evidence="1" type="ORF">BTMF_LOCUS6569</name>
</gene>
<dbReference type="Proteomes" id="UP000280834">
    <property type="component" value="Unassembled WGS sequence"/>
</dbReference>
<evidence type="ECO:0000313" key="1">
    <source>
        <dbReference type="EMBL" id="VDO22136.1"/>
    </source>
</evidence>
<protein>
    <submittedName>
        <fullName evidence="1 3">Uncharacterized protein</fullName>
    </submittedName>
</protein>
<evidence type="ECO:0000313" key="2">
    <source>
        <dbReference type="Proteomes" id="UP000280834"/>
    </source>
</evidence>
<name>A0A0R3QLF4_9BILA</name>
<reference evidence="1 2" key="2">
    <citation type="submission" date="2018-11" db="EMBL/GenBank/DDBJ databases">
        <authorList>
            <consortium name="Pathogen Informatics"/>
        </authorList>
    </citation>
    <scope>NUCLEOTIDE SEQUENCE [LARGE SCALE GENOMIC DNA]</scope>
</reference>
<dbReference type="WBParaSite" id="BTMF_0000851801-mRNA-1">
    <property type="protein sequence ID" value="BTMF_0000851801-mRNA-1"/>
    <property type="gene ID" value="BTMF_0000851801"/>
</dbReference>
<evidence type="ECO:0000313" key="3">
    <source>
        <dbReference type="WBParaSite" id="BTMF_0000851801-mRNA-1"/>
    </source>
</evidence>
<reference evidence="3" key="1">
    <citation type="submission" date="2017-02" db="UniProtKB">
        <authorList>
            <consortium name="WormBaseParasite"/>
        </authorList>
    </citation>
    <scope>IDENTIFICATION</scope>
</reference>
<keyword evidence="2" id="KW-1185">Reference proteome</keyword>